<dbReference type="CDD" id="cd17546">
    <property type="entry name" value="REC_hyHK_CKI1_RcsC-like"/>
    <property type="match status" value="1"/>
</dbReference>
<feature type="compositionally biased region" description="Polar residues" evidence="4">
    <location>
        <begin position="834"/>
        <end position="848"/>
    </location>
</feature>
<feature type="compositionally biased region" description="Polar residues" evidence="4">
    <location>
        <begin position="1081"/>
        <end position="1109"/>
    </location>
</feature>
<feature type="compositionally biased region" description="Polar residues" evidence="4">
    <location>
        <begin position="205"/>
        <end position="219"/>
    </location>
</feature>
<evidence type="ECO:0000256" key="2">
    <source>
        <dbReference type="ARBA" id="ARBA00023012"/>
    </source>
</evidence>
<dbReference type="SMART" id="SM00448">
    <property type="entry name" value="REC"/>
    <property type="match status" value="1"/>
</dbReference>
<feature type="region of interest" description="Disordered" evidence="4">
    <location>
        <begin position="997"/>
        <end position="1109"/>
    </location>
</feature>
<gene>
    <name evidence="6" type="ORF">K437DRAFT_258736</name>
</gene>
<feature type="compositionally biased region" description="Low complexity" evidence="4">
    <location>
        <begin position="612"/>
        <end position="630"/>
    </location>
</feature>
<dbReference type="EMBL" id="JMSN01000094">
    <property type="protein sequence ID" value="KDN40154.1"/>
    <property type="molecule type" value="Genomic_DNA"/>
</dbReference>
<keyword evidence="7" id="KW-1185">Reference proteome</keyword>
<feature type="region of interest" description="Disordered" evidence="4">
    <location>
        <begin position="203"/>
        <end position="242"/>
    </location>
</feature>
<feature type="region of interest" description="Disordered" evidence="4">
    <location>
        <begin position="880"/>
        <end position="971"/>
    </location>
</feature>
<proteinExistence type="predicted"/>
<dbReference type="GO" id="GO:0000160">
    <property type="term" value="P:phosphorelay signal transduction system"/>
    <property type="evidence" value="ECO:0007669"/>
    <property type="project" value="UniProtKB-KW"/>
</dbReference>
<sequence>MLDLSPVGASRIRPGAVPAAPHDAVFQSAKALLLQPSSSAAARPVPDRTFSAPPYSRLGDLRPPSDAAYWEGSIQQAGTNCVADHALSTATNAAPVLRNQIGEQISAVYAGPAQGDVVRTSHDTQSSAIAETVAEYLQLPIATLLQLIPPHLLDPSHERFSCTGLHLPVTSVEALLETFKAVNWLCASGAVGAGAVPRLLEGQERSTSPETHVPSNSSPGGAAAPNAVFQAPASGVSPPDGRSTTFDINELVQRAADVVSGQAAGKKIQLIIQLINDDEGNYGHPQLQVAGGNAATDPAREKRRRMPTGCSVLGDEGALRFGVIHFFSRVLHIAPFGSKLEVYTRTQPAAAADAGTLRCTIEAALYSDCQIDHIDLGNSGNLVCQSVLARAGIELRSGRVTKDAAFAGHEAMEAQPTKPAGLRVTYFLSALLRSGAKLVEAAELEEADRAGRQRFLPSITLGREPSFKELETLATQELHGKKVAVRARHDSAFAEQVGMFLALCDMDVARLPLQDEDVGGQLGREYWQSAAFQSPPSHTQEPKQQPSSLGHAPRTAVALSDGKPVLVNYPSDLSVPRAGNPANTSVEAGLATSQSAAVLNPITGEPAPLVGPATSSTATSSAEPECSASTGGPQRIEPFTFLMIDDDIRTLQVELLRILSAVPLLQSALHLQGSLGASVPSSPEQMGRPAFPPRPRSSPQVQRVLDAEVGAPSRSAYTAAPSRPTSPIASDSRSGTELQECTTTIIYFTSLANFRMVRDVVCPISESLVAGTGISLPAIIVVPKPAGMRRLLTTLHTALHKPLIDPFFHPIATSPKSPALFASYNRPFDFSAGGSSTADAANAETSGQNVLPRLVNPVTPTLPLLPQASHPDQVLLRSASTKPPLQSPHAEALPHSPSSTKENRYSLRLSDLPPADARMEPEKSTTPKSSNQGLLKANRIDSAHDSSDTASASARSHRSTTGVSSSRPSSPMSVDALEYFGEAAFRLGDGAARGLVVQSPDGRPAGIYFRPKSNSIRSSSSAKGNAGSTIREDPSAGTAVGAGASSGGGAADSQTEGASAGPGMVHRSLSSSLRKGGLAATDQSPRQSQRNLRPGSNTSAVPNSPSISTLLTPQVGIESVLNGSAPPVVGPLPQHIADVAPQVAAAAAQSPAMTPSLGSDPDRMHKKQVQAILGGAADRAVSGQANLHGALGFQRANPQSTTALPAHPLRGFDLNAAAKTPSTLHDAPMGRSPSKLKGTKNSLAQARQSFAMVQQPSAGAARPSAQPQAGLLIGAGFSQTQRRGTGPKRAPVREAILPPIKVLIVEDNAINIRILTRFMSRKNIQYEVANNGREAIDKWRNGGFHIIFMDIQLPVLDGIQATKEIRRLERHANIGIFPGTPPPSSPQSVGLSESRGKIGSSYASTSSGLLSVPGSAEASRVPMPSPFRASVIIVALTASSFNSDRVAALAAGCNDFLNKPVDHKWLEKKIIEWGSMQYILLSGFVSESVSRWRDPKSSKPGGGKVDDTGQASVPKVAAAGAAANSPRDLPREIQSNFDRIPNAQAMALASKLHIAPKKKKMHLEIGTAQTIQETPTPK</sequence>
<dbReference type="InParanoid" id="A0A066VN03"/>
<feature type="region of interest" description="Disordered" evidence="4">
    <location>
        <begin position="675"/>
        <end position="735"/>
    </location>
</feature>
<dbReference type="InterPro" id="IPR001789">
    <property type="entry name" value="Sig_transdc_resp-reg_receiver"/>
</dbReference>
<dbReference type="RefSeq" id="XP_013241291.1">
    <property type="nucleotide sequence ID" value="XM_013385837.1"/>
</dbReference>
<evidence type="ECO:0000313" key="6">
    <source>
        <dbReference type="EMBL" id="KDN40154.1"/>
    </source>
</evidence>
<accession>A0A066VN03</accession>
<evidence type="ECO:0000256" key="3">
    <source>
        <dbReference type="PROSITE-ProRule" id="PRU00169"/>
    </source>
</evidence>
<feature type="domain" description="Response regulatory" evidence="5">
    <location>
        <begin position="1301"/>
        <end position="1474"/>
    </location>
</feature>
<dbReference type="GeneID" id="25265063"/>
<feature type="region of interest" description="Disordered" evidence="4">
    <location>
        <begin position="37"/>
        <end position="59"/>
    </location>
</feature>
<feature type="compositionally biased region" description="Basic and acidic residues" evidence="4">
    <location>
        <begin position="938"/>
        <end position="947"/>
    </location>
</feature>
<dbReference type="PANTHER" id="PTHR45339">
    <property type="entry name" value="HYBRID SIGNAL TRANSDUCTION HISTIDINE KINASE J"/>
    <property type="match status" value="1"/>
</dbReference>
<feature type="modified residue" description="4-aspartylphosphate" evidence="3">
    <location>
        <position position="1350"/>
    </location>
</feature>
<dbReference type="PANTHER" id="PTHR45339:SF1">
    <property type="entry name" value="HYBRID SIGNAL TRANSDUCTION HISTIDINE KINASE J"/>
    <property type="match status" value="1"/>
</dbReference>
<feature type="region of interest" description="Disordered" evidence="4">
    <location>
        <begin position="1517"/>
        <end position="1536"/>
    </location>
</feature>
<evidence type="ECO:0000256" key="4">
    <source>
        <dbReference type="SAM" id="MobiDB-lite"/>
    </source>
</evidence>
<dbReference type="SUPFAM" id="SSF52172">
    <property type="entry name" value="CheY-like"/>
    <property type="match status" value="1"/>
</dbReference>
<dbReference type="Pfam" id="PF00072">
    <property type="entry name" value="Response_reg"/>
    <property type="match status" value="1"/>
</dbReference>
<protein>
    <recommendedName>
        <fullName evidence="5">Response regulatory domain-containing protein</fullName>
    </recommendedName>
</protein>
<dbReference type="STRING" id="1037660.A0A066VN03"/>
<dbReference type="OrthoDB" id="21225at2759"/>
<feature type="region of interest" description="Disordered" evidence="4">
    <location>
        <begin position="834"/>
        <end position="854"/>
    </location>
</feature>
<feature type="compositionally biased region" description="Low complexity" evidence="4">
    <location>
        <begin position="222"/>
        <end position="233"/>
    </location>
</feature>
<keyword evidence="2" id="KW-0902">Two-component regulatory system</keyword>
<evidence type="ECO:0000313" key="7">
    <source>
        <dbReference type="Proteomes" id="UP000027361"/>
    </source>
</evidence>
<dbReference type="Gene3D" id="3.40.50.2300">
    <property type="match status" value="1"/>
</dbReference>
<dbReference type="PROSITE" id="PS50110">
    <property type="entry name" value="RESPONSE_REGULATORY"/>
    <property type="match status" value="1"/>
</dbReference>
<evidence type="ECO:0000259" key="5">
    <source>
        <dbReference type="PROSITE" id="PS50110"/>
    </source>
</evidence>
<evidence type="ECO:0000256" key="1">
    <source>
        <dbReference type="ARBA" id="ARBA00022553"/>
    </source>
</evidence>
<dbReference type="HOGENOM" id="CLU_242228_0_0_1"/>
<name>A0A066VN03_TILAU</name>
<feature type="compositionally biased region" description="Polar residues" evidence="4">
    <location>
        <begin position="531"/>
        <end position="548"/>
    </location>
</feature>
<dbReference type="InterPro" id="IPR011006">
    <property type="entry name" value="CheY-like_superfamily"/>
</dbReference>
<feature type="compositionally biased region" description="Polar residues" evidence="4">
    <location>
        <begin position="723"/>
        <end position="735"/>
    </location>
</feature>
<keyword evidence="1 3" id="KW-0597">Phosphoprotein</keyword>
<organism evidence="6 7">
    <name type="scientific">Tilletiaria anomala (strain ATCC 24038 / CBS 436.72 / UBC 951)</name>
    <dbReference type="NCBI Taxonomy" id="1037660"/>
    <lineage>
        <taxon>Eukaryota</taxon>
        <taxon>Fungi</taxon>
        <taxon>Dikarya</taxon>
        <taxon>Basidiomycota</taxon>
        <taxon>Ustilaginomycotina</taxon>
        <taxon>Exobasidiomycetes</taxon>
        <taxon>Georgefischeriales</taxon>
        <taxon>Tilletiariaceae</taxon>
        <taxon>Tilletiaria</taxon>
    </lineage>
</organism>
<feature type="region of interest" description="Disordered" evidence="4">
    <location>
        <begin position="602"/>
        <end position="635"/>
    </location>
</feature>
<feature type="compositionally biased region" description="Low complexity" evidence="4">
    <location>
        <begin position="948"/>
        <end position="971"/>
    </location>
</feature>
<feature type="region of interest" description="Disordered" evidence="4">
    <location>
        <begin position="531"/>
        <end position="555"/>
    </location>
</feature>
<dbReference type="Proteomes" id="UP000027361">
    <property type="component" value="Unassembled WGS sequence"/>
</dbReference>
<comment type="caution">
    <text evidence="6">The sequence shown here is derived from an EMBL/GenBank/DDBJ whole genome shotgun (WGS) entry which is preliminary data.</text>
</comment>
<feature type="region of interest" description="Disordered" evidence="4">
    <location>
        <begin position="1491"/>
        <end position="1510"/>
    </location>
</feature>
<reference evidence="6 7" key="1">
    <citation type="submission" date="2014-05" db="EMBL/GenBank/DDBJ databases">
        <title>Draft genome sequence of a rare smut relative, Tilletiaria anomala UBC 951.</title>
        <authorList>
            <consortium name="DOE Joint Genome Institute"/>
            <person name="Toome M."/>
            <person name="Kuo A."/>
            <person name="Henrissat B."/>
            <person name="Lipzen A."/>
            <person name="Tritt A."/>
            <person name="Yoshinaga Y."/>
            <person name="Zane M."/>
            <person name="Barry K."/>
            <person name="Grigoriev I.V."/>
            <person name="Spatafora J.W."/>
            <person name="Aimea M.C."/>
        </authorList>
    </citation>
    <scope>NUCLEOTIDE SEQUENCE [LARGE SCALE GENOMIC DNA]</scope>
    <source>
        <strain evidence="6 7">UBC 951</strain>
    </source>
</reference>